<evidence type="ECO:0000313" key="3">
    <source>
        <dbReference type="Proteomes" id="UP001642484"/>
    </source>
</evidence>
<organism evidence="2 3">
    <name type="scientific">Durusdinium trenchii</name>
    <dbReference type="NCBI Taxonomy" id="1381693"/>
    <lineage>
        <taxon>Eukaryota</taxon>
        <taxon>Sar</taxon>
        <taxon>Alveolata</taxon>
        <taxon>Dinophyceae</taxon>
        <taxon>Suessiales</taxon>
        <taxon>Symbiodiniaceae</taxon>
        <taxon>Durusdinium</taxon>
    </lineage>
</organism>
<dbReference type="Pfam" id="PF26188">
    <property type="entry name" value="RESC6"/>
    <property type="match status" value="1"/>
</dbReference>
<name>A0ABP0K090_9DINO</name>
<reference evidence="2 3" key="1">
    <citation type="submission" date="2024-02" db="EMBL/GenBank/DDBJ databases">
        <authorList>
            <person name="Chen Y."/>
            <person name="Shah S."/>
            <person name="Dougan E. K."/>
            <person name="Thang M."/>
            <person name="Chan C."/>
        </authorList>
    </citation>
    <scope>NUCLEOTIDE SEQUENCE [LARGE SCALE GENOMIC DNA]</scope>
</reference>
<protein>
    <recommendedName>
        <fullName evidence="1">RNA-editing substrate-binding complex 6 protein domain-containing protein</fullName>
    </recommendedName>
</protein>
<evidence type="ECO:0000313" key="2">
    <source>
        <dbReference type="EMBL" id="CAK9020048.1"/>
    </source>
</evidence>
<keyword evidence="3" id="KW-1185">Reference proteome</keyword>
<comment type="caution">
    <text evidence="2">The sequence shown here is derived from an EMBL/GenBank/DDBJ whole genome shotgun (WGS) entry which is preliminary data.</text>
</comment>
<gene>
    <name evidence="2" type="ORF">CCMP2556_LOCUS13904</name>
</gene>
<accession>A0ABP0K090</accession>
<dbReference type="InterPro" id="IPR058917">
    <property type="entry name" value="RESC6_dom"/>
</dbReference>
<dbReference type="EMBL" id="CAXAMN010007025">
    <property type="protein sequence ID" value="CAK9020048.1"/>
    <property type="molecule type" value="Genomic_DNA"/>
</dbReference>
<dbReference type="InterPro" id="IPR050870">
    <property type="entry name" value="FAST_kinase"/>
</dbReference>
<dbReference type="PANTHER" id="PTHR21228:SF40">
    <property type="entry name" value="LD45607P"/>
    <property type="match status" value="1"/>
</dbReference>
<evidence type="ECO:0000259" key="1">
    <source>
        <dbReference type="Pfam" id="PF26188"/>
    </source>
</evidence>
<feature type="domain" description="RNA-editing substrate-binding complex 6 protein" evidence="1">
    <location>
        <begin position="9"/>
        <end position="176"/>
    </location>
</feature>
<dbReference type="PANTHER" id="PTHR21228">
    <property type="entry name" value="FAST LEU-RICH DOMAIN-CONTAINING"/>
    <property type="match status" value="1"/>
</dbReference>
<sequence>MAEFSQYKTEELTPYAISRMVWGYACLSARNDPLMSILAAEVVKKIRGFKHQELANTAWAFAKCGLWNDQLARSLASQCLDQMEDFSTESLSSVAWAMAQWSTQEEGLLQKMGDSLLSKMETFEPGPMSTIAWAFSTLNFKHEKLTNAILVESTRKISSFSIKEVAHLAWAFANLRVPDTQLFSKIAEHVERSDAAMQPAEIANMAWALAKSHLVREPIMRRLAQEAVNQIGGFKAAEITMLTWACAVSNQKDLQLMLEIGSKVSQRCSKFTPPQLSHIIWAFGALGMRHIDLCESVAKCCQSAFVTTDNSGTSYNANSLTQVVWGFASVQYRNVSFMHEAAKYIIKSGVSALKPLALWRCASAYNSMLMNNKEIKQALVEACNKKNDFSLKGLTRLLECYTMCHPSPEQETLEQVLDARLEAVALQLSQLFTPSFPSDIPDPDPKILEFLIQSGLLDLQTQGLKFILKKLQFSTPSWSFMSKCLKNSRASSQLSKTLVIAEIAIAGLAPFMVTRSDKSACTLVALRRRSGLWKYFQLPRQMARLCSLRLRVCVQNFSQTMAKKVRPRTVASRSCCLRRFILLLPRISSPCYFNFDPNFPRSRFYLQKYC</sequence>
<dbReference type="Proteomes" id="UP001642484">
    <property type="component" value="Unassembled WGS sequence"/>
</dbReference>
<proteinExistence type="predicted"/>